<organism evidence="1 2">
    <name type="scientific">Vespula squamosa</name>
    <name type="common">Southern yellow jacket</name>
    <name type="synonym">Wasp</name>
    <dbReference type="NCBI Taxonomy" id="30214"/>
    <lineage>
        <taxon>Eukaryota</taxon>
        <taxon>Metazoa</taxon>
        <taxon>Ecdysozoa</taxon>
        <taxon>Arthropoda</taxon>
        <taxon>Hexapoda</taxon>
        <taxon>Insecta</taxon>
        <taxon>Pterygota</taxon>
        <taxon>Neoptera</taxon>
        <taxon>Endopterygota</taxon>
        <taxon>Hymenoptera</taxon>
        <taxon>Apocrita</taxon>
        <taxon>Aculeata</taxon>
        <taxon>Vespoidea</taxon>
        <taxon>Vespidae</taxon>
        <taxon>Vespinae</taxon>
        <taxon>Vespula</taxon>
    </lineage>
</organism>
<evidence type="ECO:0000313" key="1">
    <source>
        <dbReference type="EMBL" id="KAL2716364.1"/>
    </source>
</evidence>
<dbReference type="Proteomes" id="UP001607302">
    <property type="component" value="Unassembled WGS sequence"/>
</dbReference>
<accession>A0ABD2A6X0</accession>
<keyword evidence="2" id="KW-1185">Reference proteome</keyword>
<sequence length="120" mass="13946">MSISYWHGSLVYKSHKIGKFQLTLPTSIQYDHSAVPEGISGGYLKIRLISTCQLFHYPRRRGIKFEIVDLERVEETSMRDPLVARSTMQSKYARDSIIVYIQGKKLEQKILEEEVPTRTK</sequence>
<dbReference type="EMBL" id="JAUDFV010000154">
    <property type="protein sequence ID" value="KAL2716364.1"/>
    <property type="molecule type" value="Genomic_DNA"/>
</dbReference>
<protein>
    <submittedName>
        <fullName evidence="1">Uncharacterized protein</fullName>
    </submittedName>
</protein>
<proteinExistence type="predicted"/>
<reference evidence="1 2" key="1">
    <citation type="journal article" date="2024" name="Ann. Entomol. Soc. Am.">
        <title>Genomic analyses of the southern and eastern yellowjacket wasps (Hymenoptera: Vespidae) reveal evolutionary signatures of social life.</title>
        <authorList>
            <person name="Catto M.A."/>
            <person name="Caine P.B."/>
            <person name="Orr S.E."/>
            <person name="Hunt B.G."/>
            <person name="Goodisman M.A.D."/>
        </authorList>
    </citation>
    <scope>NUCLEOTIDE SEQUENCE [LARGE SCALE GENOMIC DNA]</scope>
    <source>
        <strain evidence="1">233</strain>
        <tissue evidence="1">Head and thorax</tissue>
    </source>
</reference>
<name>A0ABD2A6X0_VESSQ</name>
<comment type="caution">
    <text evidence="1">The sequence shown here is derived from an EMBL/GenBank/DDBJ whole genome shotgun (WGS) entry which is preliminary data.</text>
</comment>
<evidence type="ECO:0000313" key="2">
    <source>
        <dbReference type="Proteomes" id="UP001607302"/>
    </source>
</evidence>
<gene>
    <name evidence="1" type="ORF">V1478_014040</name>
</gene>
<dbReference type="AlphaFoldDB" id="A0ABD2A6X0"/>